<dbReference type="InterPro" id="IPR003018">
    <property type="entry name" value="GAF"/>
</dbReference>
<protein>
    <submittedName>
        <fullName evidence="2">GAF domain-containing protein</fullName>
    </submittedName>
</protein>
<evidence type="ECO:0000313" key="2">
    <source>
        <dbReference type="EMBL" id="WDF70506.1"/>
    </source>
</evidence>
<dbReference type="PANTHER" id="PTHR43102:SF2">
    <property type="entry name" value="GAF DOMAIN-CONTAINING PROTEIN"/>
    <property type="match status" value="1"/>
</dbReference>
<accession>A0ABY7WLM1</accession>
<dbReference type="RefSeq" id="WP_274269212.1">
    <property type="nucleotide sequence ID" value="NZ_CP117880.1"/>
</dbReference>
<organism evidence="2 3">
    <name type="scientific">Sphingobacterium oryzagri</name>
    <dbReference type="NCBI Taxonomy" id="3025669"/>
    <lineage>
        <taxon>Bacteria</taxon>
        <taxon>Pseudomonadati</taxon>
        <taxon>Bacteroidota</taxon>
        <taxon>Sphingobacteriia</taxon>
        <taxon>Sphingobacteriales</taxon>
        <taxon>Sphingobacteriaceae</taxon>
        <taxon>Sphingobacterium</taxon>
    </lineage>
</organism>
<name>A0ABY7WLM1_9SPHI</name>
<dbReference type="PANTHER" id="PTHR43102">
    <property type="entry name" value="SLR1143 PROTEIN"/>
    <property type="match status" value="1"/>
</dbReference>
<evidence type="ECO:0000313" key="3">
    <source>
        <dbReference type="Proteomes" id="UP001221558"/>
    </source>
</evidence>
<dbReference type="InterPro" id="IPR036097">
    <property type="entry name" value="HisK_dim/P_sf"/>
</dbReference>
<dbReference type="SUPFAM" id="SSF47384">
    <property type="entry name" value="Homodimeric domain of signal transducing histidine kinase"/>
    <property type="match status" value="1"/>
</dbReference>
<proteinExistence type="predicted"/>
<dbReference type="SUPFAM" id="SSF55781">
    <property type="entry name" value="GAF domain-like"/>
    <property type="match status" value="1"/>
</dbReference>
<dbReference type="Gene3D" id="3.30.450.20">
    <property type="entry name" value="PAS domain"/>
    <property type="match status" value="1"/>
</dbReference>
<dbReference type="InterPro" id="IPR029016">
    <property type="entry name" value="GAF-like_dom_sf"/>
</dbReference>
<sequence>MPLQEIKRLRAVDRFLSIQFENEKEVRDLVRLAAEICGAKIASITILDAVTQHFRYSWGIDIAEADRQDAFCSLTITGSKAVIINDTLSEPQLANNPYVTGAPYVRFYAGVPLLTHDGHNVGSLCVLDDHTIDLSEAQLSMLYTLAKQIVQLFELQASIILLKEKLEDVRQSQIRLKSFFESKLLLHLLLDADLHIISFNNIFSKLALTHFNKVPKEGDDIREYLQEHSATDFLTYCVQALDGQELTVNLESRNVDAVVNWMVYFEPAIDPQGNIFGISCNALDVSQKVLQDAQLLKQNEHLREVAFYQSHELRRPVSSILGIVAYLYEKFGDKIPEEIELLKLSTMELDEKIRHIVQIADQQTI</sequence>
<dbReference type="EMBL" id="CP117880">
    <property type="protein sequence ID" value="WDF70506.1"/>
    <property type="molecule type" value="Genomic_DNA"/>
</dbReference>
<dbReference type="Gene3D" id="3.30.450.40">
    <property type="match status" value="1"/>
</dbReference>
<feature type="domain" description="GAF" evidence="1">
    <location>
        <begin position="25"/>
        <end position="150"/>
    </location>
</feature>
<dbReference type="Pfam" id="PF01590">
    <property type="entry name" value="GAF"/>
    <property type="match status" value="1"/>
</dbReference>
<evidence type="ECO:0000259" key="1">
    <source>
        <dbReference type="Pfam" id="PF01590"/>
    </source>
</evidence>
<gene>
    <name evidence="2" type="ORF">PQ465_09060</name>
</gene>
<dbReference type="SUPFAM" id="SSF55785">
    <property type="entry name" value="PYP-like sensor domain (PAS domain)"/>
    <property type="match status" value="1"/>
</dbReference>
<reference evidence="2 3" key="1">
    <citation type="submission" date="2023-02" db="EMBL/GenBank/DDBJ databases">
        <title>Genome sequence of Sphingobacterium sp. KACC 22765.</title>
        <authorList>
            <person name="Kim S."/>
            <person name="Heo J."/>
            <person name="Kwon S.-W."/>
        </authorList>
    </citation>
    <scope>NUCLEOTIDE SEQUENCE [LARGE SCALE GENOMIC DNA]</scope>
    <source>
        <strain evidence="2 3">KACC 22765</strain>
    </source>
</reference>
<dbReference type="InterPro" id="IPR035965">
    <property type="entry name" value="PAS-like_dom_sf"/>
</dbReference>
<dbReference type="Proteomes" id="UP001221558">
    <property type="component" value="Chromosome"/>
</dbReference>
<keyword evidence="3" id="KW-1185">Reference proteome</keyword>